<name>A0ABD3A0F2_9GENT</name>
<evidence type="ECO:0000256" key="3">
    <source>
        <dbReference type="ARBA" id="ARBA00022840"/>
    </source>
</evidence>
<evidence type="ECO:0000256" key="1">
    <source>
        <dbReference type="ARBA" id="ARBA00006607"/>
    </source>
</evidence>
<reference evidence="5 6" key="1">
    <citation type="submission" date="2024-11" db="EMBL/GenBank/DDBJ databases">
        <title>A near-complete genome assembly of Cinchona calisaya.</title>
        <authorList>
            <person name="Lian D.C."/>
            <person name="Zhao X.W."/>
            <person name="Wei L."/>
        </authorList>
    </citation>
    <scope>NUCLEOTIDE SEQUENCE [LARGE SCALE GENOMIC DNA]</scope>
    <source>
        <tissue evidence="5">Nenye</tissue>
    </source>
</reference>
<protein>
    <submittedName>
        <fullName evidence="5">Uncharacterized protein</fullName>
    </submittedName>
</protein>
<keyword evidence="4" id="KW-0143">Chaperone</keyword>
<dbReference type="InterPro" id="IPR001844">
    <property type="entry name" value="Cpn60/GroEL"/>
</dbReference>
<sequence>MIQKDDIANATDLSLNVVCSHFIFSRNYVPKDINFGTSSRTAILLGVNELVEAVKVTMGPQGCNVIIEKSHRDLKVTEDGVTLAKSIKLKDKGKNIGADLVKQFANAINIAA</sequence>
<proteinExistence type="inferred from homology"/>
<dbReference type="InterPro" id="IPR027413">
    <property type="entry name" value="GROEL-like_equatorial_sf"/>
</dbReference>
<dbReference type="AlphaFoldDB" id="A0ABD3A0F2"/>
<dbReference type="GO" id="GO:0005524">
    <property type="term" value="F:ATP binding"/>
    <property type="evidence" value="ECO:0007669"/>
    <property type="project" value="UniProtKB-KW"/>
</dbReference>
<accession>A0ABD3A0F2</accession>
<dbReference type="PRINTS" id="PR00304">
    <property type="entry name" value="TCOMPLEXTCP1"/>
</dbReference>
<evidence type="ECO:0000256" key="2">
    <source>
        <dbReference type="ARBA" id="ARBA00022741"/>
    </source>
</evidence>
<keyword evidence="6" id="KW-1185">Reference proteome</keyword>
<comment type="similarity">
    <text evidence="1">Belongs to the chaperonin (HSP60) family.</text>
</comment>
<dbReference type="InterPro" id="IPR017998">
    <property type="entry name" value="Chaperone_TCP-1"/>
</dbReference>
<dbReference type="PANTHER" id="PTHR45633">
    <property type="entry name" value="60 KDA HEAT SHOCK PROTEIN, MITOCHONDRIAL"/>
    <property type="match status" value="1"/>
</dbReference>
<evidence type="ECO:0000313" key="5">
    <source>
        <dbReference type="EMBL" id="KAL3524723.1"/>
    </source>
</evidence>
<comment type="caution">
    <text evidence="5">The sequence shown here is derived from an EMBL/GenBank/DDBJ whole genome shotgun (WGS) entry which is preliminary data.</text>
</comment>
<organism evidence="5 6">
    <name type="scientific">Cinchona calisaya</name>
    <dbReference type="NCBI Taxonomy" id="153742"/>
    <lineage>
        <taxon>Eukaryota</taxon>
        <taxon>Viridiplantae</taxon>
        <taxon>Streptophyta</taxon>
        <taxon>Embryophyta</taxon>
        <taxon>Tracheophyta</taxon>
        <taxon>Spermatophyta</taxon>
        <taxon>Magnoliopsida</taxon>
        <taxon>eudicotyledons</taxon>
        <taxon>Gunneridae</taxon>
        <taxon>Pentapetalae</taxon>
        <taxon>asterids</taxon>
        <taxon>lamiids</taxon>
        <taxon>Gentianales</taxon>
        <taxon>Rubiaceae</taxon>
        <taxon>Cinchonoideae</taxon>
        <taxon>Cinchoneae</taxon>
        <taxon>Cinchona</taxon>
    </lineage>
</organism>
<keyword evidence="3" id="KW-0067">ATP-binding</keyword>
<dbReference type="EMBL" id="JBJUIK010000006">
    <property type="protein sequence ID" value="KAL3524723.1"/>
    <property type="molecule type" value="Genomic_DNA"/>
</dbReference>
<gene>
    <name evidence="5" type="ORF">ACH5RR_013095</name>
</gene>
<dbReference type="Gene3D" id="1.10.560.10">
    <property type="entry name" value="GroEL-like equatorial domain"/>
    <property type="match status" value="1"/>
</dbReference>
<keyword evidence="2" id="KW-0547">Nucleotide-binding</keyword>
<evidence type="ECO:0000313" key="6">
    <source>
        <dbReference type="Proteomes" id="UP001630127"/>
    </source>
</evidence>
<dbReference type="SUPFAM" id="SSF48592">
    <property type="entry name" value="GroEL equatorial domain-like"/>
    <property type="match status" value="1"/>
</dbReference>
<evidence type="ECO:0000256" key="4">
    <source>
        <dbReference type="ARBA" id="ARBA00023186"/>
    </source>
</evidence>
<dbReference type="Proteomes" id="UP001630127">
    <property type="component" value="Unassembled WGS sequence"/>
</dbReference>